<dbReference type="PANTHER" id="PTHR33186">
    <property type="entry name" value="OS10G0136150 PROTEIN-RELATED"/>
    <property type="match status" value="1"/>
</dbReference>
<reference evidence="2" key="1">
    <citation type="journal article" date="2013" name="Nature">
        <title>Draft genome of the wheat A-genome progenitor Triticum urartu.</title>
        <authorList>
            <person name="Ling H.Q."/>
            <person name="Zhao S."/>
            <person name="Liu D."/>
            <person name="Wang J."/>
            <person name="Sun H."/>
            <person name="Zhang C."/>
            <person name="Fan H."/>
            <person name="Li D."/>
            <person name="Dong L."/>
            <person name="Tao Y."/>
            <person name="Gao C."/>
            <person name="Wu H."/>
            <person name="Li Y."/>
            <person name="Cui Y."/>
            <person name="Guo X."/>
            <person name="Zheng S."/>
            <person name="Wang B."/>
            <person name="Yu K."/>
            <person name="Liang Q."/>
            <person name="Yang W."/>
            <person name="Lou X."/>
            <person name="Chen J."/>
            <person name="Feng M."/>
            <person name="Jian J."/>
            <person name="Zhang X."/>
            <person name="Luo G."/>
            <person name="Jiang Y."/>
            <person name="Liu J."/>
            <person name="Wang Z."/>
            <person name="Sha Y."/>
            <person name="Zhang B."/>
            <person name="Wu H."/>
            <person name="Tang D."/>
            <person name="Shen Q."/>
            <person name="Xue P."/>
            <person name="Zou S."/>
            <person name="Wang X."/>
            <person name="Liu X."/>
            <person name="Wang F."/>
            <person name="Yang Y."/>
            <person name="An X."/>
            <person name="Dong Z."/>
            <person name="Zhang K."/>
            <person name="Zhang X."/>
            <person name="Luo M.C."/>
            <person name="Dvorak J."/>
            <person name="Tong Y."/>
            <person name="Wang J."/>
            <person name="Yang H."/>
            <person name="Li Z."/>
            <person name="Wang D."/>
            <person name="Zhang A."/>
            <person name="Wang J."/>
        </authorList>
    </citation>
    <scope>NUCLEOTIDE SEQUENCE</scope>
</reference>
<dbReference type="PANTHER" id="PTHR33186:SF13">
    <property type="entry name" value="OS10G0138300 PROTEIN"/>
    <property type="match status" value="1"/>
</dbReference>
<proteinExistence type="predicted"/>
<dbReference type="STRING" id="4572.M7ZVV0"/>
<dbReference type="EMBL" id="KD058430">
    <property type="protein sequence ID" value="EMS64222.1"/>
    <property type="molecule type" value="Genomic_DNA"/>
</dbReference>
<dbReference type="InterPro" id="IPR056594">
    <property type="entry name" value="AT5G49610-like_b-prop"/>
</dbReference>
<dbReference type="Pfam" id="PF23635">
    <property type="entry name" value="Beta-prop_AT5G49610-like"/>
    <property type="match status" value="1"/>
</dbReference>
<gene>
    <name evidence="2" type="ORF">TRIUR3_25485</name>
</gene>
<feature type="domain" description="F-box protein AT5G49610-like beta-propeller" evidence="1">
    <location>
        <begin position="196"/>
        <end position="458"/>
    </location>
</feature>
<accession>M7ZVV0</accession>
<protein>
    <recommendedName>
        <fullName evidence="1">F-box protein AT5G49610-like beta-propeller domain-containing protein</fullName>
    </recommendedName>
</protein>
<name>M7ZVV0_TRIUA</name>
<sequence>MSTDAEHAAAEKVEADKKAAEDAAAATKAAASAWPTRGNCLFLLNTVSVASLVLKPSNWATVAQNFCTDILDVNAGGDGAPLPAGRGVTDGLLRRRPSLDRLRPAVCLCFCCFYAGGDGWVGQMRRRSVETEWGNTEIGNGCRISYSSPEVCLAFGCPRAMGMRWILVEMTFMKAPNRVPPGRLSLEAAHLCRFRLLNCRHGFVLIYDGTRHQFLVWDPITGDQHHLAIPAPFDKAAGILINGAVLRAVGDIHHFRVVCIATRGLSMPDGEAALACVYSSETGMWGNLISTTIPSGLDSRLYYIFDITVSTVPMLVGHYLYWTLTDCSSIILQFDLEKQSLALIRMPDFAYEAHIMVIRADGGGLGFLFVADYTIQLWKRKISCNGVASWWLEKTIELDKLLSLNPKKGSIMVLGFAEENNMVFLRTFIGLFALQLQSLQFKKLSKTESISHCHPFESVYTAGNNMPFTMWA</sequence>
<evidence type="ECO:0000259" key="1">
    <source>
        <dbReference type="Pfam" id="PF23635"/>
    </source>
</evidence>
<organism evidence="2">
    <name type="scientific">Triticum urartu</name>
    <name type="common">Red wild einkorn</name>
    <name type="synonym">Crithodium urartu</name>
    <dbReference type="NCBI Taxonomy" id="4572"/>
    <lineage>
        <taxon>Eukaryota</taxon>
        <taxon>Viridiplantae</taxon>
        <taxon>Streptophyta</taxon>
        <taxon>Embryophyta</taxon>
        <taxon>Tracheophyta</taxon>
        <taxon>Spermatophyta</taxon>
        <taxon>Magnoliopsida</taxon>
        <taxon>Liliopsida</taxon>
        <taxon>Poales</taxon>
        <taxon>Poaceae</taxon>
        <taxon>BOP clade</taxon>
        <taxon>Pooideae</taxon>
        <taxon>Triticodae</taxon>
        <taxon>Triticeae</taxon>
        <taxon>Triticinae</taxon>
        <taxon>Triticum</taxon>
    </lineage>
</organism>
<dbReference type="AlphaFoldDB" id="M7ZVV0"/>
<evidence type="ECO:0000313" key="2">
    <source>
        <dbReference type="EMBL" id="EMS64222.1"/>
    </source>
</evidence>